<dbReference type="Gene3D" id="1.25.40.20">
    <property type="entry name" value="Ankyrin repeat-containing domain"/>
    <property type="match status" value="1"/>
</dbReference>
<protein>
    <submittedName>
        <fullName evidence="6">Uncharacterized protein</fullName>
    </submittedName>
</protein>
<evidence type="ECO:0000313" key="6">
    <source>
        <dbReference type="EMBL" id="KAI1897118.1"/>
    </source>
</evidence>
<comment type="caution">
    <text evidence="6">The sequence shown here is derived from an EMBL/GenBank/DDBJ whole genome shotgun (WGS) entry which is preliminary data.</text>
</comment>
<keyword evidence="2 4" id="KW-0040">ANK repeat</keyword>
<evidence type="ECO:0000256" key="2">
    <source>
        <dbReference type="ARBA" id="ARBA00023043"/>
    </source>
</evidence>
<evidence type="ECO:0000256" key="5">
    <source>
        <dbReference type="SAM" id="SignalP"/>
    </source>
</evidence>
<keyword evidence="7" id="KW-1185">Reference proteome</keyword>
<dbReference type="SUPFAM" id="SSF48403">
    <property type="entry name" value="Ankyrin repeat"/>
    <property type="match status" value="1"/>
</dbReference>
<name>A0A8T3DQ84_9TELE</name>
<dbReference type="PANTHER" id="PTHR14491:SF9">
    <property type="entry name" value="ANKYRIN REPEAT DOMAIN-CONTAINING PROTEIN SOWAHB-LIKE"/>
    <property type="match status" value="1"/>
</dbReference>
<dbReference type="PANTHER" id="PTHR14491">
    <property type="entry name" value="SOSONDOWAH, ISOFORM G"/>
    <property type="match status" value="1"/>
</dbReference>
<organism evidence="6 7">
    <name type="scientific">Albula goreensis</name>
    <dbReference type="NCBI Taxonomy" id="1534307"/>
    <lineage>
        <taxon>Eukaryota</taxon>
        <taxon>Metazoa</taxon>
        <taxon>Chordata</taxon>
        <taxon>Craniata</taxon>
        <taxon>Vertebrata</taxon>
        <taxon>Euteleostomi</taxon>
        <taxon>Actinopterygii</taxon>
        <taxon>Neopterygii</taxon>
        <taxon>Teleostei</taxon>
        <taxon>Albuliformes</taxon>
        <taxon>Albulidae</taxon>
        <taxon>Albula</taxon>
    </lineage>
</organism>
<dbReference type="PROSITE" id="PS50297">
    <property type="entry name" value="ANK_REP_REGION"/>
    <property type="match status" value="1"/>
</dbReference>
<dbReference type="PROSITE" id="PS50088">
    <property type="entry name" value="ANK_REPEAT"/>
    <property type="match status" value="1"/>
</dbReference>
<dbReference type="Proteomes" id="UP000829720">
    <property type="component" value="Unassembled WGS sequence"/>
</dbReference>
<dbReference type="EMBL" id="JAERUA010000007">
    <property type="protein sequence ID" value="KAI1897118.1"/>
    <property type="molecule type" value="Genomic_DNA"/>
</dbReference>
<evidence type="ECO:0000256" key="3">
    <source>
        <dbReference type="ARBA" id="ARBA00038122"/>
    </source>
</evidence>
<sequence length="141" mass="15879">MCFLLFEFSFHFSSLAWMVGGPQQGGYTPLHIASLHGHRHIVELLVRTYGAKENVRDYSGHLPCHYLDPRDAPGEDTQLGFQVAQSGERRNRKLAALFHPKSSGGARKKWGSVEDLAEGGEERMTSHQLALPAFRTRKFSR</sequence>
<feature type="chain" id="PRO_5035886292" evidence="5">
    <location>
        <begin position="17"/>
        <end position="141"/>
    </location>
</feature>
<comment type="similarity">
    <text evidence="3">Belongs to the SOWAH family.</text>
</comment>
<reference evidence="6" key="1">
    <citation type="submission" date="2021-01" db="EMBL/GenBank/DDBJ databases">
        <authorList>
            <person name="Zahm M."/>
            <person name="Roques C."/>
            <person name="Cabau C."/>
            <person name="Klopp C."/>
            <person name="Donnadieu C."/>
            <person name="Jouanno E."/>
            <person name="Lampietro C."/>
            <person name="Louis A."/>
            <person name="Herpin A."/>
            <person name="Echchiki A."/>
            <person name="Berthelot C."/>
            <person name="Parey E."/>
            <person name="Roest-Crollius H."/>
            <person name="Braasch I."/>
            <person name="Postlethwait J."/>
            <person name="Bobe J."/>
            <person name="Montfort J."/>
            <person name="Bouchez O."/>
            <person name="Begum T."/>
            <person name="Mejri S."/>
            <person name="Adams A."/>
            <person name="Chen W.-J."/>
            <person name="Guiguen Y."/>
        </authorList>
    </citation>
    <scope>NUCLEOTIDE SEQUENCE</scope>
    <source>
        <tissue evidence="6">Blood</tissue>
    </source>
</reference>
<proteinExistence type="inferred from homology"/>
<dbReference type="Pfam" id="PF00023">
    <property type="entry name" value="Ank"/>
    <property type="match status" value="1"/>
</dbReference>
<evidence type="ECO:0000256" key="1">
    <source>
        <dbReference type="ARBA" id="ARBA00022737"/>
    </source>
</evidence>
<dbReference type="SMART" id="SM00248">
    <property type="entry name" value="ANK"/>
    <property type="match status" value="1"/>
</dbReference>
<dbReference type="InterPro" id="IPR036770">
    <property type="entry name" value="Ankyrin_rpt-contain_sf"/>
</dbReference>
<evidence type="ECO:0000256" key="4">
    <source>
        <dbReference type="PROSITE-ProRule" id="PRU00023"/>
    </source>
</evidence>
<dbReference type="OrthoDB" id="539213at2759"/>
<keyword evidence="1" id="KW-0677">Repeat</keyword>
<feature type="signal peptide" evidence="5">
    <location>
        <begin position="1"/>
        <end position="16"/>
    </location>
</feature>
<accession>A0A8T3DQ84</accession>
<gene>
    <name evidence="6" type="ORF">AGOR_G00079830</name>
</gene>
<keyword evidence="5" id="KW-0732">Signal</keyword>
<evidence type="ECO:0000313" key="7">
    <source>
        <dbReference type="Proteomes" id="UP000829720"/>
    </source>
</evidence>
<dbReference type="InterPro" id="IPR002110">
    <property type="entry name" value="Ankyrin_rpt"/>
</dbReference>
<feature type="repeat" description="ANK" evidence="4">
    <location>
        <begin position="25"/>
        <end position="47"/>
    </location>
</feature>
<dbReference type="AlphaFoldDB" id="A0A8T3DQ84"/>